<dbReference type="Gramene" id="scaffold_702717.1">
    <property type="protein sequence ID" value="scaffold_702717.1"/>
    <property type="gene ID" value="scaffold_702717.1"/>
</dbReference>
<dbReference type="InterPro" id="IPR000232">
    <property type="entry name" value="HSF_DNA-bd"/>
</dbReference>
<dbReference type="PANTHER" id="PTHR10015">
    <property type="entry name" value="HEAT SHOCK TRANSCRIPTION FACTOR"/>
    <property type="match status" value="1"/>
</dbReference>
<evidence type="ECO:0000256" key="3">
    <source>
        <dbReference type="ARBA" id="ARBA00022553"/>
    </source>
</evidence>
<dbReference type="OrthoDB" id="60033at2759"/>
<feature type="domain" description="HSF-type DNA-binding" evidence="10">
    <location>
        <begin position="12"/>
        <end position="108"/>
    </location>
</feature>
<dbReference type="Pfam" id="PF00447">
    <property type="entry name" value="HSF_DNA-bind"/>
    <property type="match status" value="1"/>
</dbReference>
<dbReference type="PANTHER" id="PTHR10015:SF430">
    <property type="entry name" value="HSF-TYPE DNA-BINDING DOMAIN-CONTAINING PROTEIN"/>
    <property type="match status" value="1"/>
</dbReference>
<keyword evidence="8" id="KW-0539">Nucleus</keyword>
<keyword evidence="5" id="KW-0346">Stress response</keyword>
<dbReference type="STRING" id="81972.D7MBZ1"/>
<dbReference type="InterPro" id="IPR036388">
    <property type="entry name" value="WH-like_DNA-bd_sf"/>
</dbReference>
<gene>
    <name evidence="11" type="ORF">ARALYDRAFT_914975</name>
</gene>
<dbReference type="SUPFAM" id="SSF46785">
    <property type="entry name" value="Winged helix' DNA-binding domain"/>
    <property type="match status" value="1"/>
</dbReference>
<keyword evidence="3" id="KW-0597">Phosphoprotein</keyword>
<evidence type="ECO:0000256" key="2">
    <source>
        <dbReference type="ARBA" id="ARBA00011233"/>
    </source>
</evidence>
<evidence type="ECO:0000256" key="6">
    <source>
        <dbReference type="ARBA" id="ARBA00023125"/>
    </source>
</evidence>
<dbReference type="GO" id="GO:0005634">
    <property type="term" value="C:nucleus"/>
    <property type="evidence" value="ECO:0007669"/>
    <property type="project" value="UniProtKB-SubCell"/>
</dbReference>
<dbReference type="Gene3D" id="1.10.10.10">
    <property type="entry name" value="Winged helix-like DNA-binding domain superfamily/Winged helix DNA-binding domain"/>
    <property type="match status" value="1"/>
</dbReference>
<dbReference type="EMBL" id="GL348719">
    <property type="protein sequence ID" value="EFH46364.1"/>
    <property type="molecule type" value="Genomic_DNA"/>
</dbReference>
<evidence type="ECO:0000256" key="5">
    <source>
        <dbReference type="ARBA" id="ARBA00023016"/>
    </source>
</evidence>
<dbReference type="GO" id="GO:0003700">
    <property type="term" value="F:DNA-binding transcription factor activity"/>
    <property type="evidence" value="ECO:0007669"/>
    <property type="project" value="InterPro"/>
</dbReference>
<dbReference type="AlphaFoldDB" id="D7MBZ1"/>
<dbReference type="InterPro" id="IPR036390">
    <property type="entry name" value="WH_DNA-bd_sf"/>
</dbReference>
<keyword evidence="4" id="KW-0805">Transcription regulation</keyword>
<dbReference type="GO" id="GO:0000978">
    <property type="term" value="F:RNA polymerase II cis-regulatory region sequence-specific DNA binding"/>
    <property type="evidence" value="ECO:0007669"/>
    <property type="project" value="TreeGrafter"/>
</dbReference>
<accession>D7MBZ1</accession>
<keyword evidence="7" id="KW-0804">Transcription</keyword>
<evidence type="ECO:0000256" key="1">
    <source>
        <dbReference type="ARBA" id="ARBA00004123"/>
    </source>
</evidence>
<proteinExistence type="inferred from homology"/>
<protein>
    <recommendedName>
        <fullName evidence="10">HSF-type DNA-binding domain-containing protein</fullName>
    </recommendedName>
</protein>
<comment type="similarity">
    <text evidence="9">Belongs to the HSF family.</text>
</comment>
<sequence>MGKTKVKGSVSLRRPFVTCLDRTYEVVDDPSTDSIISWSQSGKSFIVWNPSEFSKDLLHRCFGHHHFPLFTRTLNDYGIKKVDSELWEFADDDFVKGRPELIRNINNRGDSDSDSESRVSTRNTILKKKKNNAESRVSTRVTIQTKKKKKKTNKLVAEAIAAQFQGLEI</sequence>
<dbReference type="eggNOG" id="KOG0627">
    <property type="taxonomic scope" value="Eukaryota"/>
</dbReference>
<dbReference type="GO" id="GO:0034605">
    <property type="term" value="P:cellular response to heat"/>
    <property type="evidence" value="ECO:0007669"/>
    <property type="project" value="TreeGrafter"/>
</dbReference>
<dbReference type="Proteomes" id="UP000008694">
    <property type="component" value="Unassembled WGS sequence"/>
</dbReference>
<evidence type="ECO:0000313" key="12">
    <source>
        <dbReference type="Proteomes" id="UP000008694"/>
    </source>
</evidence>
<dbReference type="PRINTS" id="PR00056">
    <property type="entry name" value="HSFDOMAIN"/>
</dbReference>
<dbReference type="KEGG" id="aly:9306176"/>
<dbReference type="FunFam" id="1.10.10.10:FF:000037">
    <property type="entry name" value="Heat stress transcription factor B-4"/>
    <property type="match status" value="1"/>
</dbReference>
<organism evidence="12">
    <name type="scientific">Arabidopsis lyrata subsp. lyrata</name>
    <name type="common">Lyre-leaved rock-cress</name>
    <dbReference type="NCBI Taxonomy" id="81972"/>
    <lineage>
        <taxon>Eukaryota</taxon>
        <taxon>Viridiplantae</taxon>
        <taxon>Streptophyta</taxon>
        <taxon>Embryophyta</taxon>
        <taxon>Tracheophyta</taxon>
        <taxon>Spermatophyta</taxon>
        <taxon>Magnoliopsida</taxon>
        <taxon>eudicotyledons</taxon>
        <taxon>Gunneridae</taxon>
        <taxon>Pentapetalae</taxon>
        <taxon>rosids</taxon>
        <taxon>malvids</taxon>
        <taxon>Brassicales</taxon>
        <taxon>Brassicaceae</taxon>
        <taxon>Camelineae</taxon>
        <taxon>Arabidopsis</taxon>
    </lineage>
</organism>
<evidence type="ECO:0000256" key="7">
    <source>
        <dbReference type="ARBA" id="ARBA00023163"/>
    </source>
</evidence>
<evidence type="ECO:0000256" key="9">
    <source>
        <dbReference type="RuleBase" id="RU004020"/>
    </source>
</evidence>
<name>D7MBZ1_ARALL</name>
<reference evidence="12" key="1">
    <citation type="journal article" date="2011" name="Nat. Genet.">
        <title>The Arabidopsis lyrata genome sequence and the basis of rapid genome size change.</title>
        <authorList>
            <person name="Hu T.T."/>
            <person name="Pattyn P."/>
            <person name="Bakker E.G."/>
            <person name="Cao J."/>
            <person name="Cheng J.-F."/>
            <person name="Clark R.M."/>
            <person name="Fahlgren N."/>
            <person name="Fawcett J.A."/>
            <person name="Grimwood J."/>
            <person name="Gundlach H."/>
            <person name="Haberer G."/>
            <person name="Hollister J.D."/>
            <person name="Ossowski S."/>
            <person name="Ottilar R.P."/>
            <person name="Salamov A.A."/>
            <person name="Schneeberger K."/>
            <person name="Spannagl M."/>
            <person name="Wang X."/>
            <person name="Yang L."/>
            <person name="Nasrallah M.E."/>
            <person name="Bergelson J."/>
            <person name="Carrington J.C."/>
            <person name="Gaut B.S."/>
            <person name="Schmutz J."/>
            <person name="Mayer K.F.X."/>
            <person name="Van de Peer Y."/>
            <person name="Grigoriev I.V."/>
            <person name="Nordborg M."/>
            <person name="Weigel D."/>
            <person name="Guo Y.-L."/>
        </authorList>
    </citation>
    <scope>NUCLEOTIDE SEQUENCE [LARGE SCALE GENOMIC DNA]</scope>
    <source>
        <strain evidence="12">cv. MN47</strain>
    </source>
</reference>
<dbReference type="SMART" id="SM00415">
    <property type="entry name" value="HSF"/>
    <property type="match status" value="1"/>
</dbReference>
<dbReference type="HOGENOM" id="CLU_1580661_0_0_1"/>
<evidence type="ECO:0000259" key="10">
    <source>
        <dbReference type="SMART" id="SM00415"/>
    </source>
</evidence>
<evidence type="ECO:0000313" key="11">
    <source>
        <dbReference type="EMBL" id="EFH46364.1"/>
    </source>
</evidence>
<evidence type="ECO:0000256" key="4">
    <source>
        <dbReference type="ARBA" id="ARBA00023015"/>
    </source>
</evidence>
<keyword evidence="6" id="KW-0238">DNA-binding</keyword>
<comment type="subcellular location">
    <subcellularLocation>
        <location evidence="1">Nucleus</location>
    </subcellularLocation>
</comment>
<comment type="subunit">
    <text evidence="2">Homotrimer.</text>
</comment>
<evidence type="ECO:0000256" key="8">
    <source>
        <dbReference type="ARBA" id="ARBA00023242"/>
    </source>
</evidence>
<keyword evidence="12" id="KW-1185">Reference proteome</keyword>
<dbReference type="GO" id="GO:0006357">
    <property type="term" value="P:regulation of transcription by RNA polymerase II"/>
    <property type="evidence" value="ECO:0007669"/>
    <property type="project" value="TreeGrafter"/>
</dbReference>